<dbReference type="Gene3D" id="3.40.50.720">
    <property type="entry name" value="NAD(P)-binding Rossmann-like Domain"/>
    <property type="match status" value="1"/>
</dbReference>
<dbReference type="Gene3D" id="3.30.70.1450">
    <property type="entry name" value="Regulator of K+ conductance, C-terminal domain"/>
    <property type="match status" value="1"/>
</dbReference>
<evidence type="ECO:0000256" key="4">
    <source>
        <dbReference type="ARBA" id="ARBA00022958"/>
    </source>
</evidence>
<dbReference type="PANTHER" id="PTHR43833">
    <property type="entry name" value="POTASSIUM CHANNEL PROTEIN 2-RELATED-RELATED"/>
    <property type="match status" value="1"/>
</dbReference>
<keyword evidence="4" id="KW-0630">Potassium</keyword>
<evidence type="ECO:0000256" key="2">
    <source>
        <dbReference type="ARBA" id="ARBA00022448"/>
    </source>
</evidence>
<feature type="domain" description="RCK C-terminal" evidence="8">
    <location>
        <begin position="137"/>
        <end position="217"/>
    </location>
</feature>
<dbReference type="Pfam" id="PF02254">
    <property type="entry name" value="TrkA_N"/>
    <property type="match status" value="1"/>
</dbReference>
<dbReference type="Proteomes" id="UP000199158">
    <property type="component" value="Unassembled WGS sequence"/>
</dbReference>
<evidence type="ECO:0000256" key="3">
    <source>
        <dbReference type="ARBA" id="ARBA00022538"/>
    </source>
</evidence>
<evidence type="ECO:0000259" key="7">
    <source>
        <dbReference type="PROSITE" id="PS51201"/>
    </source>
</evidence>
<dbReference type="EMBL" id="FOCG01000001">
    <property type="protein sequence ID" value="SEM83657.1"/>
    <property type="molecule type" value="Genomic_DNA"/>
</dbReference>
<evidence type="ECO:0000256" key="6">
    <source>
        <dbReference type="ARBA" id="ARBA00023065"/>
    </source>
</evidence>
<keyword evidence="6" id="KW-0406">Ion transport</keyword>
<keyword evidence="10" id="KW-1185">Reference proteome</keyword>
<keyword evidence="5" id="KW-0520">NAD</keyword>
<evidence type="ECO:0000256" key="1">
    <source>
        <dbReference type="ARBA" id="ARBA00017378"/>
    </source>
</evidence>
<dbReference type="AlphaFoldDB" id="A0A1H8BP30"/>
<dbReference type="InterPro" id="IPR050721">
    <property type="entry name" value="Trk_Ktr_HKT_K-transport"/>
</dbReference>
<evidence type="ECO:0000313" key="10">
    <source>
        <dbReference type="Proteomes" id="UP000199158"/>
    </source>
</evidence>
<dbReference type="SUPFAM" id="SSF116726">
    <property type="entry name" value="TrkA C-terminal domain-like"/>
    <property type="match status" value="1"/>
</dbReference>
<dbReference type="InterPro" id="IPR003148">
    <property type="entry name" value="RCK_N"/>
</dbReference>
<dbReference type="InterPro" id="IPR006037">
    <property type="entry name" value="RCK_C"/>
</dbReference>
<dbReference type="InterPro" id="IPR036291">
    <property type="entry name" value="NAD(P)-bd_dom_sf"/>
</dbReference>
<dbReference type="InterPro" id="IPR006036">
    <property type="entry name" value="K_uptake_TrkA"/>
</dbReference>
<evidence type="ECO:0000259" key="8">
    <source>
        <dbReference type="PROSITE" id="PS51202"/>
    </source>
</evidence>
<dbReference type="GO" id="GO:0005886">
    <property type="term" value="C:plasma membrane"/>
    <property type="evidence" value="ECO:0007669"/>
    <property type="project" value="InterPro"/>
</dbReference>
<keyword evidence="3" id="KW-0633">Potassium transport</keyword>
<feature type="domain" description="RCK N-terminal" evidence="7">
    <location>
        <begin position="1"/>
        <end position="117"/>
    </location>
</feature>
<proteinExistence type="predicted"/>
<dbReference type="PANTHER" id="PTHR43833:SF5">
    <property type="entry name" value="TRK SYSTEM POTASSIUM UPTAKE PROTEIN TRKA"/>
    <property type="match status" value="1"/>
</dbReference>
<keyword evidence="2" id="KW-0813">Transport</keyword>
<dbReference type="Pfam" id="PF02080">
    <property type="entry name" value="TrkA_C"/>
    <property type="match status" value="1"/>
</dbReference>
<sequence length="227" mass="25096">MDAIIIGGGKIGYNLLKTVKERNHNVVLIEKENNTCFKLAETLDANIICGDGTDPEVLLDAGINNAEIVAAVTGTDEENMVICQIAKVSFNIKKTIARVNNPKNISMFKALGVDRIVCSTALIADMIKYELDNEEYKVIQTFERGSMILVEVVISQNHPWCNCKIKDLALQECVIVSIINNEKATYPKGDTLICENDAVLFITDHLNLQSLMEKSSNGGMRYAKKRG</sequence>
<gene>
    <name evidence="9" type="ORF">SAMN05216180_1976</name>
</gene>
<dbReference type="OrthoDB" id="9775180at2"/>
<reference evidence="9 10" key="1">
    <citation type="submission" date="2016-10" db="EMBL/GenBank/DDBJ databases">
        <authorList>
            <person name="de Groot N.N."/>
        </authorList>
    </citation>
    <scope>NUCLEOTIDE SEQUENCE [LARGE SCALE GENOMIC DNA]</scope>
    <source>
        <strain evidence="9 10">CGMCC 1.5070</strain>
    </source>
</reference>
<name>A0A1H8BP30_9FIRM</name>
<protein>
    <recommendedName>
        <fullName evidence="1">Trk system potassium uptake protein TrkA</fullName>
    </recommendedName>
</protein>
<dbReference type="InterPro" id="IPR036721">
    <property type="entry name" value="RCK_C_sf"/>
</dbReference>
<evidence type="ECO:0000256" key="5">
    <source>
        <dbReference type="ARBA" id="ARBA00023027"/>
    </source>
</evidence>
<accession>A0A1H8BP30</accession>
<dbReference type="SUPFAM" id="SSF51735">
    <property type="entry name" value="NAD(P)-binding Rossmann-fold domains"/>
    <property type="match status" value="1"/>
</dbReference>
<dbReference type="GO" id="GO:0015079">
    <property type="term" value="F:potassium ion transmembrane transporter activity"/>
    <property type="evidence" value="ECO:0007669"/>
    <property type="project" value="InterPro"/>
</dbReference>
<dbReference type="PROSITE" id="PS51202">
    <property type="entry name" value="RCK_C"/>
    <property type="match status" value="1"/>
</dbReference>
<dbReference type="STRING" id="474960.SAMN05216180_1976"/>
<organism evidence="9 10">
    <name type="scientific">Hydrogenoanaerobacterium saccharovorans</name>
    <dbReference type="NCBI Taxonomy" id="474960"/>
    <lineage>
        <taxon>Bacteria</taxon>
        <taxon>Bacillati</taxon>
        <taxon>Bacillota</taxon>
        <taxon>Clostridia</taxon>
        <taxon>Eubacteriales</taxon>
        <taxon>Oscillospiraceae</taxon>
        <taxon>Hydrogenoanaerobacterium</taxon>
    </lineage>
</organism>
<dbReference type="PRINTS" id="PR00335">
    <property type="entry name" value="KUPTAKETRKA"/>
</dbReference>
<evidence type="ECO:0000313" key="9">
    <source>
        <dbReference type="EMBL" id="SEM83657.1"/>
    </source>
</evidence>
<dbReference type="RefSeq" id="WP_092754033.1">
    <property type="nucleotide sequence ID" value="NZ_FOCG01000001.1"/>
</dbReference>
<dbReference type="PROSITE" id="PS51201">
    <property type="entry name" value="RCK_N"/>
    <property type="match status" value="1"/>
</dbReference>